<keyword evidence="1" id="KW-0812">Transmembrane</keyword>
<accession>A0A1G1YVK7</accession>
<evidence type="ECO:0000259" key="2">
    <source>
        <dbReference type="SMART" id="SM00014"/>
    </source>
</evidence>
<feature type="transmembrane region" description="Helical" evidence="1">
    <location>
        <begin position="26"/>
        <end position="47"/>
    </location>
</feature>
<keyword evidence="1" id="KW-1133">Transmembrane helix</keyword>
<dbReference type="PANTHER" id="PTHR14969">
    <property type="entry name" value="SPHINGOSINE-1-PHOSPHATE PHOSPHOHYDROLASE"/>
    <property type="match status" value="1"/>
</dbReference>
<feature type="transmembrane region" description="Helical" evidence="1">
    <location>
        <begin position="136"/>
        <end position="153"/>
    </location>
</feature>
<keyword evidence="1" id="KW-0472">Membrane</keyword>
<dbReference type="InterPro" id="IPR000326">
    <property type="entry name" value="PAP2/HPO"/>
</dbReference>
<dbReference type="SUPFAM" id="SSF48317">
    <property type="entry name" value="Acid phosphatase/Vanadium-dependent haloperoxidase"/>
    <property type="match status" value="1"/>
</dbReference>
<evidence type="ECO:0000256" key="1">
    <source>
        <dbReference type="SAM" id="Phobius"/>
    </source>
</evidence>
<dbReference type="PANTHER" id="PTHR14969:SF13">
    <property type="entry name" value="AT30094P"/>
    <property type="match status" value="1"/>
</dbReference>
<evidence type="ECO:0000313" key="4">
    <source>
        <dbReference type="Proteomes" id="UP000177062"/>
    </source>
</evidence>
<organism evidence="3 4">
    <name type="scientific">Candidatus Colwellbacteria bacterium RBG_13_48_8</name>
    <dbReference type="NCBI Taxonomy" id="1797685"/>
    <lineage>
        <taxon>Bacteria</taxon>
        <taxon>Candidatus Colwelliibacteriota</taxon>
    </lineage>
</organism>
<gene>
    <name evidence="3" type="ORF">A2Y84_01870</name>
</gene>
<dbReference type="Pfam" id="PF01569">
    <property type="entry name" value="PAP2"/>
    <property type="match status" value="1"/>
</dbReference>
<evidence type="ECO:0000313" key="3">
    <source>
        <dbReference type="EMBL" id="OGY56402.1"/>
    </source>
</evidence>
<dbReference type="EMBL" id="MHIT01000027">
    <property type="protein sequence ID" value="OGY56402.1"/>
    <property type="molecule type" value="Genomic_DNA"/>
</dbReference>
<comment type="caution">
    <text evidence="3">The sequence shown here is derived from an EMBL/GenBank/DDBJ whole genome shotgun (WGS) entry which is preliminary data.</text>
</comment>
<proteinExistence type="predicted"/>
<feature type="transmembrane region" description="Helical" evidence="1">
    <location>
        <begin position="108"/>
        <end position="129"/>
    </location>
</feature>
<feature type="domain" description="Phosphatidic acid phosphatase type 2/haloperoxidase" evidence="2">
    <location>
        <begin position="68"/>
        <end position="174"/>
    </location>
</feature>
<sequence length="183" mass="20434">MTIALDQQAFNTLYSLAHKLPLLDGLFIFAAKYLFWLIIVAVFVSLFRKKNWNNSLSVGKNRFQYFSLGLIAFLLSRAVATNIIQSFFNSPRPFVALGIDPLVNHAAANSFPSGHMASLMPIVLTLFLINPKAGRWGIFLTLVVGLARVIAGLHWPSDILAGILIGSLSFWIIAFVFRRQRLI</sequence>
<name>A0A1G1YVK7_9BACT</name>
<dbReference type="SMART" id="SM00014">
    <property type="entry name" value="acidPPc"/>
    <property type="match status" value="1"/>
</dbReference>
<protein>
    <recommendedName>
        <fullName evidence="2">Phosphatidic acid phosphatase type 2/haloperoxidase domain-containing protein</fullName>
    </recommendedName>
</protein>
<dbReference type="Gene3D" id="1.20.144.10">
    <property type="entry name" value="Phosphatidic acid phosphatase type 2/haloperoxidase"/>
    <property type="match status" value="1"/>
</dbReference>
<feature type="transmembrane region" description="Helical" evidence="1">
    <location>
        <begin position="68"/>
        <end position="88"/>
    </location>
</feature>
<reference evidence="3 4" key="1">
    <citation type="journal article" date="2016" name="Nat. Commun.">
        <title>Thousands of microbial genomes shed light on interconnected biogeochemical processes in an aquifer system.</title>
        <authorList>
            <person name="Anantharaman K."/>
            <person name="Brown C.T."/>
            <person name="Hug L.A."/>
            <person name="Sharon I."/>
            <person name="Castelle C.J."/>
            <person name="Probst A.J."/>
            <person name="Thomas B.C."/>
            <person name="Singh A."/>
            <person name="Wilkins M.J."/>
            <person name="Karaoz U."/>
            <person name="Brodie E.L."/>
            <person name="Williams K.H."/>
            <person name="Hubbard S.S."/>
            <person name="Banfield J.F."/>
        </authorList>
    </citation>
    <scope>NUCLEOTIDE SEQUENCE [LARGE SCALE GENOMIC DNA]</scope>
</reference>
<dbReference type="InterPro" id="IPR036938">
    <property type="entry name" value="PAP2/HPO_sf"/>
</dbReference>
<dbReference type="AlphaFoldDB" id="A0A1G1YVK7"/>
<feature type="transmembrane region" description="Helical" evidence="1">
    <location>
        <begin position="159"/>
        <end position="177"/>
    </location>
</feature>
<dbReference type="Proteomes" id="UP000177062">
    <property type="component" value="Unassembled WGS sequence"/>
</dbReference>